<evidence type="ECO:0000256" key="2">
    <source>
        <dbReference type="ARBA" id="ARBA00022614"/>
    </source>
</evidence>
<dbReference type="AlphaFoldDB" id="A0A835LSW6"/>
<keyword evidence="3 7" id="KW-0732">Signal</keyword>
<evidence type="ECO:0000259" key="8">
    <source>
        <dbReference type="Pfam" id="PF08263"/>
    </source>
</evidence>
<evidence type="ECO:0000256" key="1">
    <source>
        <dbReference type="ARBA" id="ARBA00004370"/>
    </source>
</evidence>
<name>A0A835LSW6_9MAGN</name>
<dbReference type="Pfam" id="PF00560">
    <property type="entry name" value="LRR_1"/>
    <property type="match status" value="3"/>
</dbReference>
<reference evidence="9 10" key="1">
    <citation type="submission" date="2020-10" db="EMBL/GenBank/DDBJ databases">
        <title>The Coptis chinensis genome and diversification of protoberbering-type alkaloids.</title>
        <authorList>
            <person name="Wang B."/>
            <person name="Shu S."/>
            <person name="Song C."/>
            <person name="Liu Y."/>
        </authorList>
    </citation>
    <scope>NUCLEOTIDE SEQUENCE [LARGE SCALE GENOMIC DNA]</scope>
    <source>
        <strain evidence="9">HL-2020</strain>
        <tissue evidence="9">Leaf</tissue>
    </source>
</reference>
<feature type="chain" id="PRO_5032365242" description="Leucine-rich repeat-containing N-terminal plant-type domain-containing protein" evidence="7">
    <location>
        <begin position="28"/>
        <end position="283"/>
    </location>
</feature>
<dbReference type="GO" id="GO:0016020">
    <property type="term" value="C:membrane"/>
    <property type="evidence" value="ECO:0007669"/>
    <property type="project" value="UniProtKB-SubCell"/>
</dbReference>
<dbReference type="InterPro" id="IPR013210">
    <property type="entry name" value="LRR_N_plant-typ"/>
</dbReference>
<evidence type="ECO:0000256" key="3">
    <source>
        <dbReference type="ARBA" id="ARBA00022729"/>
    </source>
</evidence>
<evidence type="ECO:0000256" key="4">
    <source>
        <dbReference type="ARBA" id="ARBA00022737"/>
    </source>
</evidence>
<comment type="caution">
    <text evidence="9">The sequence shown here is derived from an EMBL/GenBank/DDBJ whole genome shotgun (WGS) entry which is preliminary data.</text>
</comment>
<sequence>MNLFNGIVALLFHVLFCCFLSFRVCHGGATDIYCLKTLKDSLQDPLSYLNSSWQFNNQTEGFICKFTGIDCWHDDENRVLNIRLADMGLKGDFPKGLENCTSLSGLDLSRNQLSGPIPSNIGQLVHFLTSVDLSSNSFYGEIPLSLSNCSFLNVLKLDNNRLTGQIPPLLRNLDRLKKFTVNNNLLSGQIPSFNTTFPRENYANNRGLCGAPFEACTGHYRKLHTTVIIGLAVAGLIVASLIVGGVVFFYSSMEKAWEKEGGVKRHGGGFGIEVSEGGKRIQQ</sequence>
<evidence type="ECO:0000256" key="7">
    <source>
        <dbReference type="SAM" id="SignalP"/>
    </source>
</evidence>
<evidence type="ECO:0000256" key="6">
    <source>
        <dbReference type="SAM" id="Phobius"/>
    </source>
</evidence>
<accession>A0A835LSW6</accession>
<keyword evidence="2" id="KW-0433">Leucine-rich repeat</keyword>
<feature type="domain" description="Leucine-rich repeat-containing N-terminal plant-type" evidence="8">
    <location>
        <begin position="30"/>
        <end position="72"/>
    </location>
</feature>
<feature type="signal peptide" evidence="7">
    <location>
        <begin position="1"/>
        <end position="27"/>
    </location>
</feature>
<keyword evidence="10" id="KW-1185">Reference proteome</keyword>
<organism evidence="9 10">
    <name type="scientific">Coptis chinensis</name>
    <dbReference type="NCBI Taxonomy" id="261450"/>
    <lineage>
        <taxon>Eukaryota</taxon>
        <taxon>Viridiplantae</taxon>
        <taxon>Streptophyta</taxon>
        <taxon>Embryophyta</taxon>
        <taxon>Tracheophyta</taxon>
        <taxon>Spermatophyta</taxon>
        <taxon>Magnoliopsida</taxon>
        <taxon>Ranunculales</taxon>
        <taxon>Ranunculaceae</taxon>
        <taxon>Coptidoideae</taxon>
        <taxon>Coptis</taxon>
    </lineage>
</organism>
<evidence type="ECO:0000256" key="5">
    <source>
        <dbReference type="ARBA" id="ARBA00023136"/>
    </source>
</evidence>
<feature type="transmembrane region" description="Helical" evidence="6">
    <location>
        <begin position="227"/>
        <end position="250"/>
    </location>
</feature>
<keyword evidence="5 6" id="KW-0472">Membrane</keyword>
<dbReference type="PANTHER" id="PTHR48065:SF25">
    <property type="entry name" value="OS01G0891700 PROTEIN"/>
    <property type="match status" value="1"/>
</dbReference>
<dbReference type="Proteomes" id="UP000631114">
    <property type="component" value="Unassembled WGS sequence"/>
</dbReference>
<keyword evidence="4" id="KW-0677">Repeat</keyword>
<dbReference type="Gene3D" id="3.80.10.10">
    <property type="entry name" value="Ribonuclease Inhibitor"/>
    <property type="match status" value="1"/>
</dbReference>
<dbReference type="PANTHER" id="PTHR48065">
    <property type="entry name" value="OS10G0469600 PROTEIN"/>
    <property type="match status" value="1"/>
</dbReference>
<dbReference type="InterPro" id="IPR032675">
    <property type="entry name" value="LRR_dom_sf"/>
</dbReference>
<evidence type="ECO:0000313" key="9">
    <source>
        <dbReference type="EMBL" id="KAF9602199.1"/>
    </source>
</evidence>
<evidence type="ECO:0000313" key="10">
    <source>
        <dbReference type="Proteomes" id="UP000631114"/>
    </source>
</evidence>
<gene>
    <name evidence="9" type="ORF">IFM89_025544</name>
</gene>
<dbReference type="EMBL" id="JADFTS010000006">
    <property type="protein sequence ID" value="KAF9602199.1"/>
    <property type="molecule type" value="Genomic_DNA"/>
</dbReference>
<comment type="subcellular location">
    <subcellularLocation>
        <location evidence="1">Membrane</location>
    </subcellularLocation>
</comment>
<keyword evidence="6" id="KW-0812">Transmembrane</keyword>
<dbReference type="OrthoDB" id="2151624at2759"/>
<dbReference type="InterPro" id="IPR001611">
    <property type="entry name" value="Leu-rich_rpt"/>
</dbReference>
<dbReference type="Pfam" id="PF08263">
    <property type="entry name" value="LRRNT_2"/>
    <property type="match status" value="1"/>
</dbReference>
<dbReference type="SUPFAM" id="SSF52058">
    <property type="entry name" value="L domain-like"/>
    <property type="match status" value="1"/>
</dbReference>
<keyword evidence="6" id="KW-1133">Transmembrane helix</keyword>
<protein>
    <recommendedName>
        <fullName evidence="8">Leucine-rich repeat-containing N-terminal plant-type domain-containing protein</fullName>
    </recommendedName>
</protein>
<dbReference type="FunFam" id="3.80.10.10:FF:000400">
    <property type="entry name" value="Nuclear pore complex protein NUP107"/>
    <property type="match status" value="1"/>
</dbReference>
<proteinExistence type="predicted"/>